<dbReference type="EMBL" id="CM042063">
    <property type="protein sequence ID" value="KAI3667917.1"/>
    <property type="molecule type" value="Genomic_DNA"/>
</dbReference>
<protein>
    <submittedName>
        <fullName evidence="1">Uncharacterized protein</fullName>
    </submittedName>
</protein>
<dbReference type="Proteomes" id="UP001055879">
    <property type="component" value="Linkage Group LG17"/>
</dbReference>
<name>A0ACB8XK12_ARCLA</name>
<keyword evidence="2" id="KW-1185">Reference proteome</keyword>
<reference evidence="2" key="1">
    <citation type="journal article" date="2022" name="Mol. Ecol. Resour.">
        <title>The genomes of chicory, endive, great burdock and yacon provide insights into Asteraceae palaeo-polyploidization history and plant inulin production.</title>
        <authorList>
            <person name="Fan W."/>
            <person name="Wang S."/>
            <person name="Wang H."/>
            <person name="Wang A."/>
            <person name="Jiang F."/>
            <person name="Liu H."/>
            <person name="Zhao H."/>
            <person name="Xu D."/>
            <person name="Zhang Y."/>
        </authorList>
    </citation>
    <scope>NUCLEOTIDE SEQUENCE [LARGE SCALE GENOMIC DNA]</scope>
    <source>
        <strain evidence="2">cv. Niubang</strain>
    </source>
</reference>
<proteinExistence type="predicted"/>
<sequence length="361" mass="37063">MGQSSGSKSVDVNGNLKNGSKKDVISELNNAQRAVSSMHGQNLVQNGNGTSQKQKVQSSVAKGKDEKKGHVKESSAGVSVNAEPLSTMQKSPSQESSSGAMDGSTNLSKNPNGDSKFHVVLPSEGRKAIFSSFETPRQSAIEQRRPIGDLNEVHSGDTEPDVVTDGGVSGGGSSPPDSGAADSKQIAPLVVVDQEGGDSQETTAPIIGGGISPEFRSKSAAPGITTVVDGRVGGGGLSFDLNAEIKSLSSDDDEIEVIDGGDHVGEPNRKRMRYGGGDGGGDGEPSQNLRLFGIDINSIEEEEVGGGGGLPELGFRREEEEGSEDDDDASGGGGGAVVDGGEPPIIQQPIRGGFRLFGHDI</sequence>
<gene>
    <name evidence="1" type="ORF">L6452_42987</name>
</gene>
<comment type="caution">
    <text evidence="1">The sequence shown here is derived from an EMBL/GenBank/DDBJ whole genome shotgun (WGS) entry which is preliminary data.</text>
</comment>
<reference evidence="1 2" key="2">
    <citation type="journal article" date="2022" name="Mol. Ecol. Resour.">
        <title>The genomes of chicory, endive, great burdock and yacon provide insights into Asteraceae paleo-polyploidization history and plant inulin production.</title>
        <authorList>
            <person name="Fan W."/>
            <person name="Wang S."/>
            <person name="Wang H."/>
            <person name="Wang A."/>
            <person name="Jiang F."/>
            <person name="Liu H."/>
            <person name="Zhao H."/>
            <person name="Xu D."/>
            <person name="Zhang Y."/>
        </authorList>
    </citation>
    <scope>NUCLEOTIDE SEQUENCE [LARGE SCALE GENOMIC DNA]</scope>
    <source>
        <strain evidence="2">cv. Niubang</strain>
    </source>
</reference>
<evidence type="ECO:0000313" key="1">
    <source>
        <dbReference type="EMBL" id="KAI3667917.1"/>
    </source>
</evidence>
<organism evidence="1 2">
    <name type="scientific">Arctium lappa</name>
    <name type="common">Greater burdock</name>
    <name type="synonym">Lappa major</name>
    <dbReference type="NCBI Taxonomy" id="4217"/>
    <lineage>
        <taxon>Eukaryota</taxon>
        <taxon>Viridiplantae</taxon>
        <taxon>Streptophyta</taxon>
        <taxon>Embryophyta</taxon>
        <taxon>Tracheophyta</taxon>
        <taxon>Spermatophyta</taxon>
        <taxon>Magnoliopsida</taxon>
        <taxon>eudicotyledons</taxon>
        <taxon>Gunneridae</taxon>
        <taxon>Pentapetalae</taxon>
        <taxon>asterids</taxon>
        <taxon>campanulids</taxon>
        <taxon>Asterales</taxon>
        <taxon>Asteraceae</taxon>
        <taxon>Carduoideae</taxon>
        <taxon>Cardueae</taxon>
        <taxon>Arctiinae</taxon>
        <taxon>Arctium</taxon>
    </lineage>
</organism>
<evidence type="ECO:0000313" key="2">
    <source>
        <dbReference type="Proteomes" id="UP001055879"/>
    </source>
</evidence>
<accession>A0ACB8XK12</accession>